<dbReference type="AlphaFoldDB" id="A0A2P2PW65"/>
<protein>
    <submittedName>
        <fullName evidence="1">Uncharacterized protein</fullName>
    </submittedName>
</protein>
<reference evidence="1" key="1">
    <citation type="submission" date="2018-02" db="EMBL/GenBank/DDBJ databases">
        <title>Rhizophora mucronata_Transcriptome.</title>
        <authorList>
            <person name="Meera S.P."/>
            <person name="Sreeshan A."/>
            <person name="Augustine A."/>
        </authorList>
    </citation>
    <scope>NUCLEOTIDE SEQUENCE</scope>
    <source>
        <tissue evidence="1">Leaf</tissue>
    </source>
</reference>
<evidence type="ECO:0000313" key="1">
    <source>
        <dbReference type="EMBL" id="MBX58945.1"/>
    </source>
</evidence>
<organism evidence="1">
    <name type="scientific">Rhizophora mucronata</name>
    <name type="common">Asiatic mangrove</name>
    <dbReference type="NCBI Taxonomy" id="61149"/>
    <lineage>
        <taxon>Eukaryota</taxon>
        <taxon>Viridiplantae</taxon>
        <taxon>Streptophyta</taxon>
        <taxon>Embryophyta</taxon>
        <taxon>Tracheophyta</taxon>
        <taxon>Spermatophyta</taxon>
        <taxon>Magnoliopsida</taxon>
        <taxon>eudicotyledons</taxon>
        <taxon>Gunneridae</taxon>
        <taxon>Pentapetalae</taxon>
        <taxon>rosids</taxon>
        <taxon>fabids</taxon>
        <taxon>Malpighiales</taxon>
        <taxon>Rhizophoraceae</taxon>
        <taxon>Rhizophora</taxon>
    </lineage>
</organism>
<dbReference type="EMBL" id="GGEC01078461">
    <property type="protein sequence ID" value="MBX58945.1"/>
    <property type="molecule type" value="Transcribed_RNA"/>
</dbReference>
<name>A0A2P2PW65_RHIMU</name>
<accession>A0A2P2PW65</accession>
<sequence>MPLPPVMWSGGRVIGLLVLVTRLKSCYQWITWLDAIAFALDFEGVFKFASHSSYPF</sequence>
<proteinExistence type="predicted"/>